<dbReference type="AlphaFoldDB" id="A0A151HYA7"/>
<organism evidence="1 2">
    <name type="scientific">Atta colombica</name>
    <dbReference type="NCBI Taxonomy" id="520822"/>
    <lineage>
        <taxon>Eukaryota</taxon>
        <taxon>Metazoa</taxon>
        <taxon>Ecdysozoa</taxon>
        <taxon>Arthropoda</taxon>
        <taxon>Hexapoda</taxon>
        <taxon>Insecta</taxon>
        <taxon>Pterygota</taxon>
        <taxon>Neoptera</taxon>
        <taxon>Endopterygota</taxon>
        <taxon>Hymenoptera</taxon>
        <taxon>Apocrita</taxon>
        <taxon>Aculeata</taxon>
        <taxon>Formicoidea</taxon>
        <taxon>Formicidae</taxon>
        <taxon>Myrmicinae</taxon>
        <taxon>Atta</taxon>
    </lineage>
</organism>
<reference evidence="1 2" key="1">
    <citation type="submission" date="2015-09" db="EMBL/GenBank/DDBJ databases">
        <title>Atta colombica WGS genome.</title>
        <authorList>
            <person name="Nygaard S."/>
            <person name="Hu H."/>
            <person name="Boomsma J."/>
            <person name="Zhang G."/>
        </authorList>
    </citation>
    <scope>NUCLEOTIDE SEQUENCE [LARGE SCALE GENOMIC DNA]</scope>
    <source>
        <strain evidence="1">Treedump-2</strain>
        <tissue evidence="1">Whole body</tissue>
    </source>
</reference>
<dbReference type="EMBL" id="KQ976723">
    <property type="protein sequence ID" value="KYM76683.1"/>
    <property type="molecule type" value="Genomic_DNA"/>
</dbReference>
<name>A0A151HYA7_9HYME</name>
<accession>A0A151HYA7</accession>
<sequence length="210" mass="25877">MEREIICFWNIAELFNKCEETWEYLEDFDIVRKDVEKRLKRDCRRTDSTMYQERSIKRKIITTVSKRLRDRKNNEVIDETYSRRKGRMIMEGDLNAKTGCEEEENEKRKRINDTEQKLRDRKRAGEEIKRVESNKTESDHIPLEVEIERSRELDGRKDKKLPREMRRIEEYSKGYREHLDGKKRLKVRSKNIRRKYSQIRKKRIIYNNKE</sequence>
<dbReference type="Proteomes" id="UP000078540">
    <property type="component" value="Unassembled WGS sequence"/>
</dbReference>
<keyword evidence="2" id="KW-1185">Reference proteome</keyword>
<evidence type="ECO:0000313" key="1">
    <source>
        <dbReference type="EMBL" id="KYM76683.1"/>
    </source>
</evidence>
<proteinExistence type="predicted"/>
<evidence type="ECO:0000313" key="2">
    <source>
        <dbReference type="Proteomes" id="UP000078540"/>
    </source>
</evidence>
<protein>
    <submittedName>
        <fullName evidence="1">Uncharacterized protein</fullName>
    </submittedName>
</protein>
<gene>
    <name evidence="1" type="ORF">ALC53_12921</name>
</gene>